<dbReference type="Gene3D" id="3.40.710.10">
    <property type="entry name" value="DD-peptidase/beta-lactamase superfamily"/>
    <property type="match status" value="1"/>
</dbReference>
<evidence type="ECO:0000259" key="7">
    <source>
        <dbReference type="Pfam" id="PF00144"/>
    </source>
</evidence>
<evidence type="ECO:0000313" key="9">
    <source>
        <dbReference type="Proteomes" id="UP001190465"/>
    </source>
</evidence>
<dbReference type="PANTHER" id="PTHR46825:SF8">
    <property type="entry name" value="BETA-LACTAMASE-RELATED"/>
    <property type="match status" value="1"/>
</dbReference>
<name>A0ABN9NQ74_9MYCO</name>
<keyword evidence="6" id="KW-0732">Signal</keyword>
<evidence type="ECO:0000256" key="6">
    <source>
        <dbReference type="SAM" id="SignalP"/>
    </source>
</evidence>
<evidence type="ECO:0000256" key="3">
    <source>
        <dbReference type="ARBA" id="ARBA00022801"/>
    </source>
</evidence>
<evidence type="ECO:0000256" key="5">
    <source>
        <dbReference type="RuleBase" id="RU361140"/>
    </source>
</evidence>
<proteinExistence type="inferred from homology"/>
<dbReference type="EC" id="3.5.2.6" evidence="5"/>
<dbReference type="EMBL" id="OY726397">
    <property type="protein sequence ID" value="CAJ1510290.1"/>
    <property type="molecule type" value="Genomic_DNA"/>
</dbReference>
<evidence type="ECO:0000256" key="4">
    <source>
        <dbReference type="ARBA" id="ARBA00023251"/>
    </source>
</evidence>
<dbReference type="InterPro" id="IPR001586">
    <property type="entry name" value="Beta-lactam_class-C_AS"/>
</dbReference>
<evidence type="ECO:0000313" key="8">
    <source>
        <dbReference type="EMBL" id="CAJ1510290.1"/>
    </source>
</evidence>
<keyword evidence="9" id="KW-1185">Reference proteome</keyword>
<dbReference type="PROSITE" id="PS00336">
    <property type="entry name" value="BETA_LACTAMASE_C"/>
    <property type="match status" value="1"/>
</dbReference>
<dbReference type="InterPro" id="IPR001466">
    <property type="entry name" value="Beta-lactam-related"/>
</dbReference>
<keyword evidence="4 5" id="KW-0046">Antibiotic resistance</keyword>
<evidence type="ECO:0000256" key="1">
    <source>
        <dbReference type="ARBA" id="ARBA00001526"/>
    </source>
</evidence>
<dbReference type="PANTHER" id="PTHR46825">
    <property type="entry name" value="D-ALANYL-D-ALANINE-CARBOXYPEPTIDASE/ENDOPEPTIDASE AMPH"/>
    <property type="match status" value="1"/>
</dbReference>
<evidence type="ECO:0000256" key="2">
    <source>
        <dbReference type="ARBA" id="ARBA00007840"/>
    </source>
</evidence>
<dbReference type="InterPro" id="IPR058136">
    <property type="entry name" value="AmpC"/>
</dbReference>
<reference evidence="8 9" key="1">
    <citation type="submission" date="2023-08" db="EMBL/GenBank/DDBJ databases">
        <authorList>
            <person name="Folkvardsen B D."/>
            <person name="Norman A."/>
        </authorList>
    </citation>
    <scope>NUCLEOTIDE SEQUENCE [LARGE SCALE GENOMIC DNA]</scope>
    <source>
        <strain evidence="8 9">Mu0053</strain>
    </source>
</reference>
<feature type="domain" description="Beta-lactamase-related" evidence="7">
    <location>
        <begin position="45"/>
        <end position="391"/>
    </location>
</feature>
<dbReference type="InterPro" id="IPR012338">
    <property type="entry name" value="Beta-lactam/transpept-like"/>
</dbReference>
<dbReference type="RefSeq" id="WP_308479820.1">
    <property type="nucleotide sequence ID" value="NZ_OY726397.1"/>
</dbReference>
<feature type="signal peptide" evidence="6">
    <location>
        <begin position="1"/>
        <end position="29"/>
    </location>
</feature>
<dbReference type="Proteomes" id="UP001190465">
    <property type="component" value="Chromosome"/>
</dbReference>
<accession>A0ABN9NQ74</accession>
<comment type="catalytic activity">
    <reaction evidence="1 5">
        <text>a beta-lactam + H2O = a substituted beta-amino acid</text>
        <dbReference type="Rhea" id="RHEA:20401"/>
        <dbReference type="ChEBI" id="CHEBI:15377"/>
        <dbReference type="ChEBI" id="CHEBI:35627"/>
        <dbReference type="ChEBI" id="CHEBI:140347"/>
        <dbReference type="EC" id="3.5.2.6"/>
    </reaction>
</comment>
<feature type="chain" id="PRO_5045711165" description="Beta-lactamase" evidence="6">
    <location>
        <begin position="30"/>
        <end position="394"/>
    </location>
</feature>
<sequence>MFGRRIAHPALAALLALTLLLASCTPSTEEDPGTAPPGGLASAVDAAYGPLLDEYDVPGLAVAVSVDGRQHFFEYGVASTATRAAVTADTLFEIGSVSKTFTALLAALAQERGVLSLTDHPGTHLPELRERPIDEATLLNLGTYTAGGLPLQFPDTVTDEASMTAYFQQWTPTAPPGRVREYSNPSIGLLGHATAAAMDQDFATAIESGLFPALGLTHSYLKVPDAENAEYAWGYNKAGEPVRVNPGVFDAQAYGVKTTAADLISFVDANMRPEDLEPELRRAVEATHARHFAVGEMVQGLGWEQYRYPVSLDSLLAGNSSTVSAQPQPVTAVSAQESSTATLFNKTGSTDGFGAYVAFVPEQRIGIVMLANKNVPIPARITAAHAVLDQLAGP</sequence>
<gene>
    <name evidence="8" type="ORF">MU0053_004537</name>
</gene>
<dbReference type="SUPFAM" id="SSF56601">
    <property type="entry name" value="beta-lactamase/transpeptidase-like"/>
    <property type="match status" value="1"/>
</dbReference>
<dbReference type="Pfam" id="PF00144">
    <property type="entry name" value="Beta-lactamase"/>
    <property type="match status" value="1"/>
</dbReference>
<dbReference type="InterPro" id="IPR050491">
    <property type="entry name" value="AmpC-like"/>
</dbReference>
<dbReference type="NCBIfam" id="NF033085">
    <property type="entry name" value="bla_class_C"/>
    <property type="match status" value="1"/>
</dbReference>
<dbReference type="PROSITE" id="PS51257">
    <property type="entry name" value="PROKAR_LIPOPROTEIN"/>
    <property type="match status" value="1"/>
</dbReference>
<organism evidence="8 9">
    <name type="scientific">[Mycobacterium] burgundiense</name>
    <dbReference type="NCBI Taxonomy" id="3064286"/>
    <lineage>
        <taxon>Bacteria</taxon>
        <taxon>Bacillati</taxon>
        <taxon>Actinomycetota</taxon>
        <taxon>Actinomycetes</taxon>
        <taxon>Mycobacteriales</taxon>
        <taxon>Mycobacteriaceae</taxon>
        <taxon>Mycolicibacterium</taxon>
    </lineage>
</organism>
<protein>
    <recommendedName>
        <fullName evidence="5">Beta-lactamase</fullName>
        <ecNumber evidence="5">3.5.2.6</ecNumber>
    </recommendedName>
</protein>
<comment type="similarity">
    <text evidence="2 5">Belongs to the class-C beta-lactamase family.</text>
</comment>
<keyword evidence="3 5" id="KW-0378">Hydrolase</keyword>